<dbReference type="RefSeq" id="WP_116886045.1">
    <property type="nucleotide sequence ID" value="NZ_CABMMC010000009.1"/>
</dbReference>
<dbReference type="CDD" id="cd00229">
    <property type="entry name" value="SGNH_hydrolase"/>
    <property type="match status" value="1"/>
</dbReference>
<dbReference type="PANTHER" id="PTHR30383">
    <property type="entry name" value="THIOESTERASE 1/PROTEASE 1/LYSOPHOSPHOLIPASE L1"/>
    <property type="match status" value="1"/>
</dbReference>
<dbReference type="GO" id="GO:0004622">
    <property type="term" value="F:phosphatidylcholine lysophospholipase activity"/>
    <property type="evidence" value="ECO:0007669"/>
    <property type="project" value="TreeGrafter"/>
</dbReference>
<sequence>MTFIKGETVLFTASADASLAFPPLKIQRIYNSAIGIDFRTGRDIEWTPGCLRLTRPAGSAVPYLTHDDLYPPADQAVFYPAQGANAVSGGPNGAALRFDNRDFFARHQLEVDYWTEAPIPPLTVLTGKLPRFRSNPALKLAFVGDSITEGANASKFVGVPPFQPSYAELTAANLHAAETRNFAVGGTGCLHGIMHLESWLNDFLPDLMFVAYGMNDLTGMTPAKFRSSIMELILIARRYNPVMEFVLIGSMPGNAEWKCTPPAATRTFAGELDALAKTDAGIAFIDIGGYWEKYFANKKFRDLTGNGVNHPNDFGHRFYAETIADALALN</sequence>
<dbReference type="EMBL" id="QEKH01000059">
    <property type="protein sequence ID" value="PVY31801.1"/>
    <property type="molecule type" value="Genomic_DNA"/>
</dbReference>
<proteinExistence type="predicted"/>
<dbReference type="InterPro" id="IPR013830">
    <property type="entry name" value="SGNH_hydro"/>
</dbReference>
<dbReference type="Pfam" id="PF13472">
    <property type="entry name" value="Lipase_GDSL_2"/>
    <property type="match status" value="1"/>
</dbReference>
<evidence type="ECO:0000259" key="1">
    <source>
        <dbReference type="Pfam" id="PF13472"/>
    </source>
</evidence>
<dbReference type="Proteomes" id="UP000245959">
    <property type="component" value="Unassembled WGS sequence"/>
</dbReference>
<dbReference type="AlphaFoldDB" id="A0A2U1AAL2"/>
<evidence type="ECO:0000313" key="2">
    <source>
        <dbReference type="EMBL" id="PVY31801.1"/>
    </source>
</evidence>
<feature type="domain" description="SGNH hydrolase-type esterase" evidence="1">
    <location>
        <begin position="142"/>
        <end position="317"/>
    </location>
</feature>
<protein>
    <submittedName>
        <fullName evidence="2">Lysophospholipase L1-like esterase</fullName>
    </submittedName>
</protein>
<dbReference type="Gene3D" id="3.40.50.1110">
    <property type="entry name" value="SGNH hydrolase"/>
    <property type="match status" value="1"/>
</dbReference>
<dbReference type="OrthoDB" id="388542at2"/>
<dbReference type="SUPFAM" id="SSF52266">
    <property type="entry name" value="SGNH hydrolase"/>
    <property type="match status" value="1"/>
</dbReference>
<dbReference type="InterPro" id="IPR051532">
    <property type="entry name" value="Ester_Hydrolysis_Enzymes"/>
</dbReference>
<keyword evidence="3" id="KW-1185">Reference proteome</keyword>
<gene>
    <name evidence="2" type="ORF">C8D82_1593</name>
</gene>
<organism evidence="2 3">
    <name type="scientific">Victivallis vadensis</name>
    <dbReference type="NCBI Taxonomy" id="172901"/>
    <lineage>
        <taxon>Bacteria</taxon>
        <taxon>Pseudomonadati</taxon>
        <taxon>Lentisphaerota</taxon>
        <taxon>Lentisphaeria</taxon>
        <taxon>Victivallales</taxon>
        <taxon>Victivallaceae</taxon>
        <taxon>Victivallis</taxon>
    </lineage>
</organism>
<dbReference type="InterPro" id="IPR036514">
    <property type="entry name" value="SGNH_hydro_sf"/>
</dbReference>
<evidence type="ECO:0000313" key="3">
    <source>
        <dbReference type="Proteomes" id="UP000245959"/>
    </source>
</evidence>
<comment type="caution">
    <text evidence="2">The sequence shown here is derived from an EMBL/GenBank/DDBJ whole genome shotgun (WGS) entry which is preliminary data.</text>
</comment>
<name>A0A2U1AAL2_9BACT</name>
<dbReference type="GeneID" id="78297306"/>
<dbReference type="PANTHER" id="PTHR30383:SF28">
    <property type="entry name" value="LIPASE_ACYLHYDROLASE"/>
    <property type="match status" value="1"/>
</dbReference>
<accession>A0A2U1AAL2</accession>
<reference evidence="2 3" key="1">
    <citation type="submission" date="2018-04" db="EMBL/GenBank/DDBJ databases">
        <title>Genomic Encyclopedia of Type Strains, Phase IV (KMG-IV): sequencing the most valuable type-strain genomes for metagenomic binning, comparative biology and taxonomic classification.</title>
        <authorList>
            <person name="Goeker M."/>
        </authorList>
    </citation>
    <scope>NUCLEOTIDE SEQUENCE [LARGE SCALE GENOMIC DNA]</scope>
    <source>
        <strain evidence="2 3">DSM 14823</strain>
    </source>
</reference>